<proteinExistence type="inferred from homology"/>
<dbReference type="HAMAP" id="MF_01940">
    <property type="entry name" value="RNA_CPDase"/>
    <property type="match status" value="1"/>
</dbReference>
<dbReference type="GO" id="GO:0016874">
    <property type="term" value="F:ligase activity"/>
    <property type="evidence" value="ECO:0007669"/>
    <property type="project" value="UniProtKB-KW"/>
</dbReference>
<organism evidence="3 4">
    <name type="scientific">Caballeronia glathei</name>
    <dbReference type="NCBI Taxonomy" id="60547"/>
    <lineage>
        <taxon>Bacteria</taxon>
        <taxon>Pseudomonadati</taxon>
        <taxon>Pseudomonadota</taxon>
        <taxon>Betaproteobacteria</taxon>
        <taxon>Burkholderiales</taxon>
        <taxon>Burkholderiaceae</taxon>
        <taxon>Caballeronia</taxon>
    </lineage>
</organism>
<comment type="caution">
    <text evidence="3">The sequence shown here is derived from an EMBL/GenBank/DDBJ whole genome shotgun (WGS) entry which is preliminary data.</text>
</comment>
<dbReference type="EC" id="3.1.4.58" evidence="2"/>
<dbReference type="PANTHER" id="PTHR35561">
    <property type="entry name" value="RNA 2',3'-CYCLIC PHOSPHODIESTERASE"/>
    <property type="match status" value="1"/>
</dbReference>
<dbReference type="SUPFAM" id="SSF55144">
    <property type="entry name" value="LigT-like"/>
    <property type="match status" value="1"/>
</dbReference>
<dbReference type="RefSeq" id="WP_035941728.1">
    <property type="nucleotide sequence ID" value="NZ_CADFFX010000011.1"/>
</dbReference>
<comment type="function">
    <text evidence="2">Hydrolyzes RNA 2',3'-cyclic phosphodiester to an RNA 2'-phosphomonoester.</text>
</comment>
<evidence type="ECO:0000313" key="3">
    <source>
        <dbReference type="EMBL" id="KDR41789.1"/>
    </source>
</evidence>
<dbReference type="InterPro" id="IPR004175">
    <property type="entry name" value="RNA_CPDase"/>
</dbReference>
<dbReference type="Proteomes" id="UP000027466">
    <property type="component" value="Unassembled WGS sequence"/>
</dbReference>
<name>A0A069PPI8_9BURK</name>
<feature type="short sequence motif" description="HXTX 2" evidence="2">
    <location>
        <begin position="147"/>
        <end position="150"/>
    </location>
</feature>
<dbReference type="GO" id="GO:0004113">
    <property type="term" value="F:2',3'-cyclic-nucleotide 3'-phosphodiesterase activity"/>
    <property type="evidence" value="ECO:0007669"/>
    <property type="project" value="InterPro"/>
</dbReference>
<feature type="active site" description="Proton donor" evidence="2">
    <location>
        <position position="58"/>
    </location>
</feature>
<feature type="active site" description="Proton acceptor" evidence="2">
    <location>
        <position position="147"/>
    </location>
</feature>
<comment type="catalytic activity">
    <reaction evidence="2">
        <text>a 3'-end 2',3'-cyclophospho-ribonucleotide-RNA + H2O = a 3'-end 2'-phospho-ribonucleotide-RNA + H(+)</text>
        <dbReference type="Rhea" id="RHEA:11828"/>
        <dbReference type="Rhea" id="RHEA-COMP:10464"/>
        <dbReference type="Rhea" id="RHEA-COMP:17353"/>
        <dbReference type="ChEBI" id="CHEBI:15377"/>
        <dbReference type="ChEBI" id="CHEBI:15378"/>
        <dbReference type="ChEBI" id="CHEBI:83064"/>
        <dbReference type="ChEBI" id="CHEBI:173113"/>
        <dbReference type="EC" id="3.1.4.58"/>
    </reaction>
</comment>
<accession>A0A069PPI8</accession>
<dbReference type="NCBIfam" id="TIGR02258">
    <property type="entry name" value="2_5_ligase"/>
    <property type="match status" value="1"/>
</dbReference>
<dbReference type="Gene3D" id="3.90.1140.10">
    <property type="entry name" value="Cyclic phosphodiesterase"/>
    <property type="match status" value="1"/>
</dbReference>
<protein>
    <recommendedName>
        <fullName evidence="2">RNA 2',3'-cyclic phosphodiesterase</fullName>
        <shortName evidence="2">RNA 2',3'-CPDase</shortName>
        <ecNumber evidence="2">3.1.4.58</ecNumber>
    </recommendedName>
</protein>
<dbReference type="EMBL" id="JFHC01000023">
    <property type="protein sequence ID" value="KDR41789.1"/>
    <property type="molecule type" value="Genomic_DNA"/>
</dbReference>
<feature type="short sequence motif" description="HXTX 1" evidence="2">
    <location>
        <begin position="58"/>
        <end position="61"/>
    </location>
</feature>
<dbReference type="InterPro" id="IPR009097">
    <property type="entry name" value="Cyclic_Pdiesterase"/>
</dbReference>
<dbReference type="AlphaFoldDB" id="A0A069PPI8"/>
<dbReference type="PANTHER" id="PTHR35561:SF1">
    <property type="entry name" value="RNA 2',3'-CYCLIC PHOSPHODIESTERASE"/>
    <property type="match status" value="1"/>
</dbReference>
<evidence type="ECO:0000256" key="1">
    <source>
        <dbReference type="ARBA" id="ARBA00022801"/>
    </source>
</evidence>
<reference evidence="3 4" key="1">
    <citation type="submission" date="2014-03" db="EMBL/GenBank/DDBJ databases">
        <title>Draft Genome Sequences of Four Burkholderia Strains.</title>
        <authorList>
            <person name="Liu X.Y."/>
            <person name="Li C.X."/>
            <person name="Xu J.H."/>
        </authorList>
    </citation>
    <scope>NUCLEOTIDE SEQUENCE [LARGE SCALE GENOMIC DNA]</scope>
    <source>
        <strain evidence="3 4">DSM 50014</strain>
    </source>
</reference>
<dbReference type="GO" id="GO:0008664">
    <property type="term" value="F:RNA 2',3'-cyclic 3'-phosphodiesterase activity"/>
    <property type="evidence" value="ECO:0007669"/>
    <property type="project" value="UniProtKB-EC"/>
</dbReference>
<comment type="similarity">
    <text evidence="2">Belongs to the 2H phosphoesterase superfamily. ThpR family.</text>
</comment>
<keyword evidence="4" id="KW-1185">Reference proteome</keyword>
<evidence type="ECO:0000256" key="2">
    <source>
        <dbReference type="HAMAP-Rule" id="MF_01940"/>
    </source>
</evidence>
<dbReference type="Pfam" id="PF13563">
    <property type="entry name" value="2_5_RNA_ligase2"/>
    <property type="match status" value="1"/>
</dbReference>
<evidence type="ECO:0000313" key="4">
    <source>
        <dbReference type="Proteomes" id="UP000027466"/>
    </source>
</evidence>
<keyword evidence="3" id="KW-0436">Ligase</keyword>
<sequence>MSVDRSRGRPVTAPAPTDSLFFAIYPDAGAAVRLARLALRVRAERGLKGRPVAAERFHVTLHHLGAYAGVPEDVVAMARDAAGRVAMPPFDVAFDRAGSFSGRRGKRPFVLKASAGMVPLIALQEMLGAAMATAGFVLKAQSRFTPHVTLLYDERHFPEETVETIGWTVSEFVLVRSLLGRSEYVPLARWGVGG</sequence>
<gene>
    <name evidence="3" type="ORF">BG61_14930</name>
</gene>
<keyword evidence="1 2" id="KW-0378">Hydrolase</keyword>